<feature type="transmembrane region" description="Helical" evidence="6">
    <location>
        <begin position="131"/>
        <end position="149"/>
    </location>
</feature>
<feature type="transmembrane region" description="Helical" evidence="6">
    <location>
        <begin position="38"/>
        <end position="59"/>
    </location>
</feature>
<evidence type="ECO:0000256" key="1">
    <source>
        <dbReference type="ARBA" id="ARBA00004141"/>
    </source>
</evidence>
<dbReference type="PANTHER" id="PTHR30238">
    <property type="entry name" value="MEMBRANE BOUND PREDICTED REDOX MODULATOR"/>
    <property type="match status" value="1"/>
</dbReference>
<dbReference type="OrthoDB" id="9783692at2"/>
<evidence type="ECO:0000256" key="4">
    <source>
        <dbReference type="ARBA" id="ARBA00022989"/>
    </source>
</evidence>
<feature type="transmembrane region" description="Helical" evidence="6">
    <location>
        <begin position="79"/>
        <end position="96"/>
    </location>
</feature>
<dbReference type="InterPro" id="IPR005496">
    <property type="entry name" value="Integral_membrane_TerC"/>
</dbReference>
<gene>
    <name evidence="7" type="ORF">KTT_28040</name>
</gene>
<evidence type="ECO:0000313" key="7">
    <source>
        <dbReference type="EMBL" id="GCE12945.1"/>
    </source>
</evidence>
<feature type="transmembrane region" description="Helical" evidence="6">
    <location>
        <begin position="6"/>
        <end position="26"/>
    </location>
</feature>
<feature type="transmembrane region" description="Helical" evidence="6">
    <location>
        <begin position="190"/>
        <end position="219"/>
    </location>
</feature>
<keyword evidence="5 6" id="KW-0472">Membrane</keyword>
<keyword evidence="4 6" id="KW-1133">Transmembrane helix</keyword>
<comment type="caution">
    <text evidence="7">The sequence shown here is derived from an EMBL/GenBank/DDBJ whole genome shotgun (WGS) entry which is preliminary data.</text>
</comment>
<dbReference type="InterPro" id="IPR022369">
    <property type="entry name" value="Integral_membrane_TerC_rswitch"/>
</dbReference>
<dbReference type="EMBL" id="BIFR01000001">
    <property type="protein sequence ID" value="GCE12945.1"/>
    <property type="molecule type" value="Genomic_DNA"/>
</dbReference>
<dbReference type="Pfam" id="PF03741">
    <property type="entry name" value="TerC"/>
    <property type="match status" value="1"/>
</dbReference>
<keyword evidence="8" id="KW-1185">Reference proteome</keyword>
<comment type="subcellular location">
    <subcellularLocation>
        <location evidence="1">Membrane</location>
        <topology evidence="1">Multi-pass membrane protein</topology>
    </subcellularLocation>
</comment>
<evidence type="ECO:0000313" key="8">
    <source>
        <dbReference type="Proteomes" id="UP000287352"/>
    </source>
</evidence>
<dbReference type="Proteomes" id="UP000287352">
    <property type="component" value="Unassembled WGS sequence"/>
</dbReference>
<feature type="transmembrane region" description="Helical" evidence="6">
    <location>
        <begin position="103"/>
        <end position="125"/>
    </location>
</feature>
<sequence>MNGTLLAWIGFNVFVLAMLALDLGVFNRKAHAVSIKEALSWSVVWIALALLFNIGLYFWQGPEPALDFFTGYLIEKSLSVDNIFIFVLLFGAFAVPANYQHRVLFWGVLGALLLRGSLIAVGALLLEQFHWIIYLFGAFLIYTGLKMGFQRGDEKVEPEQNPILKMVRRFMPVTQSYEQDRFFVKKAGKFFLTPLFLVLIVVETTDLIFALDSIPAIFAVSKDPFIVYTSNVFAILGLRSLYFVFANIIHKFYYLKLALAIILTFVGVKMILSSIYEIPTGLSLGFIALILLASIGASVLRARRLPEADHHS</sequence>
<dbReference type="RefSeq" id="WP_126580522.1">
    <property type="nucleotide sequence ID" value="NZ_BIFR01000001.1"/>
</dbReference>
<name>A0A402A1K7_9CHLR</name>
<feature type="transmembrane region" description="Helical" evidence="6">
    <location>
        <begin position="257"/>
        <end position="276"/>
    </location>
</feature>
<dbReference type="AlphaFoldDB" id="A0A402A1K7"/>
<keyword evidence="3 6" id="KW-0812">Transmembrane</keyword>
<evidence type="ECO:0000256" key="2">
    <source>
        <dbReference type="ARBA" id="ARBA00007511"/>
    </source>
</evidence>
<organism evidence="7 8">
    <name type="scientific">Tengunoibacter tsumagoiensis</name>
    <dbReference type="NCBI Taxonomy" id="2014871"/>
    <lineage>
        <taxon>Bacteria</taxon>
        <taxon>Bacillati</taxon>
        <taxon>Chloroflexota</taxon>
        <taxon>Ktedonobacteria</taxon>
        <taxon>Ktedonobacterales</taxon>
        <taxon>Dictyobacteraceae</taxon>
        <taxon>Tengunoibacter</taxon>
    </lineage>
</organism>
<feature type="transmembrane region" description="Helical" evidence="6">
    <location>
        <begin position="282"/>
        <end position="300"/>
    </location>
</feature>
<evidence type="ECO:0000256" key="3">
    <source>
        <dbReference type="ARBA" id="ARBA00022692"/>
    </source>
</evidence>
<proteinExistence type="inferred from homology"/>
<feature type="transmembrane region" description="Helical" evidence="6">
    <location>
        <begin position="225"/>
        <end position="245"/>
    </location>
</feature>
<dbReference type="PANTHER" id="PTHR30238:SF0">
    <property type="entry name" value="THYLAKOID MEMBRANE PROTEIN TERC, CHLOROPLASTIC"/>
    <property type="match status" value="1"/>
</dbReference>
<reference evidence="8" key="1">
    <citation type="submission" date="2018-12" db="EMBL/GenBank/DDBJ databases">
        <title>Tengunoibacter tsumagoiensis gen. nov., sp. nov., Dictyobacter kobayashii sp. nov., D. alpinus sp. nov., and D. joshuensis sp. nov. and description of Dictyobacteraceae fam. nov. within the order Ktedonobacterales isolated from Tengu-no-mugimeshi.</title>
        <authorList>
            <person name="Wang C.M."/>
            <person name="Zheng Y."/>
            <person name="Sakai Y."/>
            <person name="Toyoda A."/>
            <person name="Minakuchi Y."/>
            <person name="Abe K."/>
            <person name="Yokota A."/>
            <person name="Yabe S."/>
        </authorList>
    </citation>
    <scope>NUCLEOTIDE SEQUENCE [LARGE SCALE GENOMIC DNA]</scope>
    <source>
        <strain evidence="8">Uno3</strain>
    </source>
</reference>
<protein>
    <submittedName>
        <fullName evidence="7">Membrane protein</fullName>
    </submittedName>
</protein>
<accession>A0A402A1K7</accession>
<dbReference type="NCBIfam" id="TIGR03718">
    <property type="entry name" value="R_switched_Alx"/>
    <property type="match status" value="1"/>
</dbReference>
<dbReference type="GO" id="GO:0016020">
    <property type="term" value="C:membrane"/>
    <property type="evidence" value="ECO:0007669"/>
    <property type="project" value="UniProtKB-SubCell"/>
</dbReference>
<evidence type="ECO:0000256" key="5">
    <source>
        <dbReference type="ARBA" id="ARBA00023136"/>
    </source>
</evidence>
<comment type="similarity">
    <text evidence="2">Belongs to the TerC family.</text>
</comment>
<evidence type="ECO:0000256" key="6">
    <source>
        <dbReference type="SAM" id="Phobius"/>
    </source>
</evidence>